<dbReference type="InterPro" id="IPR018490">
    <property type="entry name" value="cNMP-bd_dom_sf"/>
</dbReference>
<sequence length="187" mass="20782">METEETIGEIVSQLVIQEVGCGVDIILKGDSAKGVFLIMSGSVNVISTNGKDVLASLQEGDFFGEISVIFNTTCTATVQTATDCVLALLQLDDARRLLRKINTNVIEWFAVQRYFPTMEGIDVNRTNRRTAFKCLQNIPVFENWSEEALKSLIVQIEPALIILYPAKSPVMLENDPPNTLYIIIRGR</sequence>
<dbReference type="Gene3D" id="2.60.120.10">
    <property type="entry name" value="Jelly Rolls"/>
    <property type="match status" value="2"/>
</dbReference>
<keyword evidence="6" id="KW-1185">Reference proteome</keyword>
<dbReference type="InterPro" id="IPR050503">
    <property type="entry name" value="cAMP-dep_PK_reg_su-like"/>
</dbReference>
<feature type="domain" description="Cyclic nucleotide-binding" evidence="4">
    <location>
        <begin position="1"/>
        <end position="98"/>
    </location>
</feature>
<dbReference type="SMART" id="SM00100">
    <property type="entry name" value="cNMP"/>
    <property type="match status" value="1"/>
</dbReference>
<dbReference type="AlphaFoldDB" id="A0AA88Y577"/>
<dbReference type="PROSITE" id="PS50042">
    <property type="entry name" value="CNMP_BINDING_3"/>
    <property type="match status" value="2"/>
</dbReference>
<evidence type="ECO:0000256" key="2">
    <source>
        <dbReference type="ARBA" id="ARBA00022566"/>
    </source>
</evidence>
<accession>A0AA88Y577</accession>
<comment type="similarity">
    <text evidence="1">Belongs to the cAMP-dependent kinase regulatory chain family.</text>
</comment>
<feature type="domain" description="Cyclic nucleotide-binding" evidence="4">
    <location>
        <begin position="140"/>
        <end position="187"/>
    </location>
</feature>
<evidence type="ECO:0000313" key="5">
    <source>
        <dbReference type="EMBL" id="KAK3098327.1"/>
    </source>
</evidence>
<dbReference type="GO" id="GO:0030552">
    <property type="term" value="F:cAMP binding"/>
    <property type="evidence" value="ECO:0007669"/>
    <property type="project" value="UniProtKB-KW"/>
</dbReference>
<dbReference type="GO" id="GO:0034236">
    <property type="term" value="F:protein kinase A catalytic subunit binding"/>
    <property type="evidence" value="ECO:0007669"/>
    <property type="project" value="TreeGrafter"/>
</dbReference>
<keyword evidence="2" id="KW-0116">cAMP-binding</keyword>
<keyword evidence="2" id="KW-0547">Nucleotide-binding</keyword>
<organism evidence="5 6">
    <name type="scientific">Pinctada imbricata</name>
    <name type="common">Atlantic pearl-oyster</name>
    <name type="synonym">Pinctada martensii</name>
    <dbReference type="NCBI Taxonomy" id="66713"/>
    <lineage>
        <taxon>Eukaryota</taxon>
        <taxon>Metazoa</taxon>
        <taxon>Spiralia</taxon>
        <taxon>Lophotrochozoa</taxon>
        <taxon>Mollusca</taxon>
        <taxon>Bivalvia</taxon>
        <taxon>Autobranchia</taxon>
        <taxon>Pteriomorphia</taxon>
        <taxon>Pterioida</taxon>
        <taxon>Pterioidea</taxon>
        <taxon>Pteriidae</taxon>
        <taxon>Pinctada</taxon>
    </lineage>
</organism>
<dbReference type="GO" id="GO:0005829">
    <property type="term" value="C:cytosol"/>
    <property type="evidence" value="ECO:0007669"/>
    <property type="project" value="TreeGrafter"/>
</dbReference>
<dbReference type="Proteomes" id="UP001186944">
    <property type="component" value="Unassembled WGS sequence"/>
</dbReference>
<dbReference type="GO" id="GO:0004862">
    <property type="term" value="F:cAMP-dependent protein kinase inhibitor activity"/>
    <property type="evidence" value="ECO:0007669"/>
    <property type="project" value="TreeGrafter"/>
</dbReference>
<protein>
    <recommendedName>
        <fullName evidence="4">Cyclic nucleotide-binding domain-containing protein</fullName>
    </recommendedName>
</protein>
<evidence type="ECO:0000313" key="6">
    <source>
        <dbReference type="Proteomes" id="UP001186944"/>
    </source>
</evidence>
<proteinExistence type="inferred from homology"/>
<name>A0AA88Y577_PINIB</name>
<reference evidence="5" key="1">
    <citation type="submission" date="2019-08" db="EMBL/GenBank/DDBJ databases">
        <title>The improved chromosome-level genome for the pearl oyster Pinctada fucata martensii using PacBio sequencing and Hi-C.</title>
        <authorList>
            <person name="Zheng Z."/>
        </authorList>
    </citation>
    <scope>NUCLEOTIDE SEQUENCE</scope>
    <source>
        <strain evidence="5">ZZ-2019</strain>
        <tissue evidence="5">Adductor muscle</tissue>
    </source>
</reference>
<dbReference type="PANTHER" id="PTHR11635:SF152">
    <property type="entry name" value="CAMP-DEPENDENT PROTEIN KINASE TYPE I REGULATORY SUBUNIT-RELATED"/>
    <property type="match status" value="1"/>
</dbReference>
<evidence type="ECO:0000259" key="4">
    <source>
        <dbReference type="PROSITE" id="PS50042"/>
    </source>
</evidence>
<dbReference type="EMBL" id="VSWD01000007">
    <property type="protein sequence ID" value="KAK3098327.1"/>
    <property type="molecule type" value="Genomic_DNA"/>
</dbReference>
<evidence type="ECO:0000256" key="3">
    <source>
        <dbReference type="ARBA" id="ARBA00023149"/>
    </source>
</evidence>
<evidence type="ECO:0000256" key="1">
    <source>
        <dbReference type="ARBA" id="ARBA00005753"/>
    </source>
</evidence>
<gene>
    <name evidence="5" type="ORF">FSP39_018473</name>
</gene>
<dbReference type="CDD" id="cd00038">
    <property type="entry name" value="CAP_ED"/>
    <property type="match status" value="1"/>
</dbReference>
<dbReference type="InterPro" id="IPR018488">
    <property type="entry name" value="cNMP-bd_CS"/>
</dbReference>
<dbReference type="SUPFAM" id="SSF51206">
    <property type="entry name" value="cAMP-binding domain-like"/>
    <property type="match status" value="2"/>
</dbReference>
<dbReference type="PROSITE" id="PS00888">
    <property type="entry name" value="CNMP_BINDING_1"/>
    <property type="match status" value="1"/>
</dbReference>
<comment type="caution">
    <text evidence="5">The sequence shown here is derived from an EMBL/GenBank/DDBJ whole genome shotgun (WGS) entry which is preliminary data.</text>
</comment>
<dbReference type="InterPro" id="IPR014710">
    <property type="entry name" value="RmlC-like_jellyroll"/>
</dbReference>
<dbReference type="PANTHER" id="PTHR11635">
    <property type="entry name" value="CAMP-DEPENDENT PROTEIN KINASE REGULATORY CHAIN"/>
    <property type="match status" value="1"/>
</dbReference>
<dbReference type="InterPro" id="IPR000595">
    <property type="entry name" value="cNMP-bd_dom"/>
</dbReference>
<keyword evidence="3" id="KW-0114">cAMP</keyword>
<dbReference type="GO" id="GO:0005952">
    <property type="term" value="C:cAMP-dependent protein kinase complex"/>
    <property type="evidence" value="ECO:0007669"/>
    <property type="project" value="InterPro"/>
</dbReference>
<dbReference type="Pfam" id="PF00027">
    <property type="entry name" value="cNMP_binding"/>
    <property type="match status" value="1"/>
</dbReference>